<dbReference type="PANTHER" id="PTHR13946">
    <property type="entry name" value="DNA-DIRECTED RNA POLYMERASE I,II,III"/>
    <property type="match status" value="1"/>
</dbReference>
<name>A0A1E3PBY6_WICAA</name>
<evidence type="ECO:0000313" key="6">
    <source>
        <dbReference type="Proteomes" id="UP000094112"/>
    </source>
</evidence>
<dbReference type="GO" id="GO:0006384">
    <property type="term" value="P:transcription initiation at RNA polymerase III promoter"/>
    <property type="evidence" value="ECO:0007669"/>
    <property type="project" value="EnsemblFungi"/>
</dbReference>
<evidence type="ECO:0000259" key="4">
    <source>
        <dbReference type="Pfam" id="PF13656"/>
    </source>
</evidence>
<dbReference type="GO" id="GO:0006386">
    <property type="term" value="P:termination of RNA polymerase III transcription"/>
    <property type="evidence" value="ECO:0007669"/>
    <property type="project" value="EnsemblFungi"/>
</dbReference>
<dbReference type="GO" id="GO:0005736">
    <property type="term" value="C:RNA polymerase I complex"/>
    <property type="evidence" value="ECO:0007669"/>
    <property type="project" value="EnsemblFungi"/>
</dbReference>
<dbReference type="GeneID" id="30203416"/>
<dbReference type="CDD" id="cd07029">
    <property type="entry name" value="RNAP_I_III_AC19"/>
    <property type="match status" value="1"/>
</dbReference>
<dbReference type="InterPro" id="IPR036603">
    <property type="entry name" value="RBP11-like"/>
</dbReference>
<feature type="domain" description="DNA-directed RNA polymerase RBP11-like dimerisation" evidence="4">
    <location>
        <begin position="1"/>
        <end position="54"/>
    </location>
</feature>
<dbReference type="STRING" id="683960.A0A1E3PBY6"/>
<dbReference type="SUPFAM" id="SSF55257">
    <property type="entry name" value="RBP11-like subunits of RNA polymerase"/>
    <property type="match status" value="1"/>
</dbReference>
<evidence type="ECO:0000256" key="1">
    <source>
        <dbReference type="ARBA" id="ARBA00022478"/>
    </source>
</evidence>
<evidence type="ECO:0000256" key="2">
    <source>
        <dbReference type="ARBA" id="ARBA00023163"/>
    </source>
</evidence>
<dbReference type="GO" id="GO:0003899">
    <property type="term" value="F:DNA-directed RNA polymerase activity"/>
    <property type="evidence" value="ECO:0007669"/>
    <property type="project" value="EnsemblFungi"/>
</dbReference>
<evidence type="ECO:0000313" key="5">
    <source>
        <dbReference type="EMBL" id="ODQ62820.1"/>
    </source>
</evidence>
<dbReference type="GO" id="GO:0055029">
    <property type="term" value="C:nuclear DNA-directed RNA polymerase complex"/>
    <property type="evidence" value="ECO:0007669"/>
    <property type="project" value="UniProtKB-ARBA"/>
</dbReference>
<dbReference type="GO" id="GO:0006362">
    <property type="term" value="P:transcription elongation by RNA polymerase I"/>
    <property type="evidence" value="ECO:0007669"/>
    <property type="project" value="EnsemblFungi"/>
</dbReference>
<gene>
    <name evidence="5" type="ORF">WICANDRAFT_88672</name>
</gene>
<dbReference type="OrthoDB" id="510325at2759"/>
<dbReference type="GO" id="GO:0046983">
    <property type="term" value="F:protein dimerization activity"/>
    <property type="evidence" value="ECO:0007669"/>
    <property type="project" value="InterPro"/>
</dbReference>
<proteinExistence type="inferred from homology"/>
<dbReference type="GO" id="GO:0005666">
    <property type="term" value="C:RNA polymerase III complex"/>
    <property type="evidence" value="ECO:0007669"/>
    <property type="project" value="EnsemblFungi"/>
</dbReference>
<dbReference type="RefSeq" id="XP_019042027.1">
    <property type="nucleotide sequence ID" value="XM_019186170.1"/>
</dbReference>
<dbReference type="Proteomes" id="UP000094112">
    <property type="component" value="Unassembled WGS sequence"/>
</dbReference>
<keyword evidence="1" id="KW-0240">DNA-directed RNA polymerase</keyword>
<keyword evidence="6" id="KW-1185">Reference proteome</keyword>
<sequence length="69" mass="7877">MKNPEVEFCGYSIPHPSETKLNIRIQTYGKITAVEALHQGLDNLSELCTHIEDKFTEKINKADYPTEEP</sequence>
<keyword evidence="2" id="KW-0804">Transcription</keyword>
<comment type="similarity">
    <text evidence="3">Belongs to the archaeal Rpo11/eukaryotic RPB11/RPC19 RNA polymerase subunit family.</text>
</comment>
<dbReference type="InterPro" id="IPR033898">
    <property type="entry name" value="RNAP_AC19"/>
</dbReference>
<evidence type="ECO:0000256" key="3">
    <source>
        <dbReference type="ARBA" id="ARBA00025751"/>
    </source>
</evidence>
<organism evidence="5 6">
    <name type="scientific">Wickerhamomyces anomalus (strain ATCC 58044 / CBS 1984 / NCYC 433 / NRRL Y-366-8)</name>
    <name type="common">Yeast</name>
    <name type="synonym">Hansenula anomala</name>
    <dbReference type="NCBI Taxonomy" id="683960"/>
    <lineage>
        <taxon>Eukaryota</taxon>
        <taxon>Fungi</taxon>
        <taxon>Dikarya</taxon>
        <taxon>Ascomycota</taxon>
        <taxon>Saccharomycotina</taxon>
        <taxon>Saccharomycetes</taxon>
        <taxon>Phaffomycetales</taxon>
        <taxon>Wickerhamomycetaceae</taxon>
        <taxon>Wickerhamomyces</taxon>
    </lineage>
</organism>
<dbReference type="Pfam" id="PF13656">
    <property type="entry name" value="RNA_pol_L_2"/>
    <property type="match status" value="1"/>
</dbReference>
<dbReference type="Gene3D" id="3.30.1360.10">
    <property type="entry name" value="RNA polymerase, RBP11-like subunit"/>
    <property type="match status" value="1"/>
</dbReference>
<dbReference type="InterPro" id="IPR009025">
    <property type="entry name" value="RBP11-like_dimer"/>
</dbReference>
<dbReference type="GO" id="GO:0006363">
    <property type="term" value="P:termination of RNA polymerase I transcription"/>
    <property type="evidence" value="ECO:0007669"/>
    <property type="project" value="EnsemblFungi"/>
</dbReference>
<protein>
    <recommendedName>
        <fullName evidence="4">DNA-directed RNA polymerase RBP11-like dimerisation domain-containing protein</fullName>
    </recommendedName>
</protein>
<dbReference type="AlphaFoldDB" id="A0A1E3PBY6"/>
<reference evidence="5 6" key="1">
    <citation type="journal article" date="2016" name="Proc. Natl. Acad. Sci. U.S.A.">
        <title>Comparative genomics of biotechnologically important yeasts.</title>
        <authorList>
            <person name="Riley R."/>
            <person name="Haridas S."/>
            <person name="Wolfe K.H."/>
            <person name="Lopes M.R."/>
            <person name="Hittinger C.T."/>
            <person name="Goeker M."/>
            <person name="Salamov A.A."/>
            <person name="Wisecaver J.H."/>
            <person name="Long T.M."/>
            <person name="Calvey C.H."/>
            <person name="Aerts A.L."/>
            <person name="Barry K.W."/>
            <person name="Choi C."/>
            <person name="Clum A."/>
            <person name="Coughlan A.Y."/>
            <person name="Deshpande S."/>
            <person name="Douglass A.P."/>
            <person name="Hanson S.J."/>
            <person name="Klenk H.-P."/>
            <person name="LaButti K.M."/>
            <person name="Lapidus A."/>
            <person name="Lindquist E.A."/>
            <person name="Lipzen A.M."/>
            <person name="Meier-Kolthoff J.P."/>
            <person name="Ohm R.A."/>
            <person name="Otillar R.P."/>
            <person name="Pangilinan J.L."/>
            <person name="Peng Y."/>
            <person name="Rokas A."/>
            <person name="Rosa C.A."/>
            <person name="Scheuner C."/>
            <person name="Sibirny A.A."/>
            <person name="Slot J.C."/>
            <person name="Stielow J.B."/>
            <person name="Sun H."/>
            <person name="Kurtzman C.P."/>
            <person name="Blackwell M."/>
            <person name="Grigoriev I.V."/>
            <person name="Jeffries T.W."/>
        </authorList>
    </citation>
    <scope>NUCLEOTIDE SEQUENCE [LARGE SCALE GENOMIC DNA]</scope>
    <source>
        <strain evidence="6">ATCC 58044 / CBS 1984 / NCYC 433 / NRRL Y-366-8</strain>
    </source>
</reference>
<dbReference type="GO" id="GO:0006361">
    <property type="term" value="P:transcription initiation at RNA polymerase I promoter"/>
    <property type="evidence" value="ECO:0007669"/>
    <property type="project" value="EnsemblFungi"/>
</dbReference>
<dbReference type="PANTHER" id="PTHR13946:SF28">
    <property type="entry name" value="DNA-DIRECTED RNA POLYMERASES I AND III SUBUNIT RPAC2"/>
    <property type="match status" value="1"/>
</dbReference>
<dbReference type="EMBL" id="KV454208">
    <property type="protein sequence ID" value="ODQ62820.1"/>
    <property type="molecule type" value="Genomic_DNA"/>
</dbReference>
<accession>A0A1E3PBY6</accession>
<dbReference type="GO" id="GO:0042797">
    <property type="term" value="P:tRNA transcription by RNA polymerase III"/>
    <property type="evidence" value="ECO:0007669"/>
    <property type="project" value="EnsemblFungi"/>
</dbReference>